<sequence>MDFYQYPHYSEPVRLTSGIFLAGLLARWLLRCLRLIWEKLAENDHRLTKQITPTGRLIDDLDVSPTVTLTIS</sequence>
<keyword evidence="3" id="KW-1185">Reference proteome</keyword>
<evidence type="ECO:0000313" key="3">
    <source>
        <dbReference type="Proteomes" id="UP000092993"/>
    </source>
</evidence>
<name>A0A1C7MTC1_GRIFR</name>
<gene>
    <name evidence="2" type="ORF">A0H81_00549</name>
</gene>
<comment type="caution">
    <text evidence="2">The sequence shown here is derived from an EMBL/GenBank/DDBJ whole genome shotgun (WGS) entry which is preliminary data.</text>
</comment>
<reference evidence="2 3" key="1">
    <citation type="submission" date="2016-03" db="EMBL/GenBank/DDBJ databases">
        <title>Whole genome sequencing of Grifola frondosa 9006-11.</title>
        <authorList>
            <person name="Min B."/>
            <person name="Park H."/>
            <person name="Kim J.-G."/>
            <person name="Cho H."/>
            <person name="Oh Y.-L."/>
            <person name="Kong W.-S."/>
            <person name="Choi I.-G."/>
        </authorList>
    </citation>
    <scope>NUCLEOTIDE SEQUENCE [LARGE SCALE GENOMIC DNA]</scope>
    <source>
        <strain evidence="2 3">9006-11</strain>
    </source>
</reference>
<protein>
    <submittedName>
        <fullName evidence="2">Uncharacterized protein</fullName>
    </submittedName>
</protein>
<dbReference type="Proteomes" id="UP000092993">
    <property type="component" value="Unassembled WGS sequence"/>
</dbReference>
<keyword evidence="1" id="KW-0812">Transmembrane</keyword>
<dbReference type="EMBL" id="LUGG01000001">
    <property type="protein sequence ID" value="OBZ79626.1"/>
    <property type="molecule type" value="Genomic_DNA"/>
</dbReference>
<accession>A0A1C7MTC1</accession>
<dbReference type="OrthoDB" id="73901at2759"/>
<evidence type="ECO:0000313" key="2">
    <source>
        <dbReference type="EMBL" id="OBZ79626.1"/>
    </source>
</evidence>
<dbReference type="AlphaFoldDB" id="A0A1C7MTC1"/>
<keyword evidence="1" id="KW-0472">Membrane</keyword>
<keyword evidence="1" id="KW-1133">Transmembrane helix</keyword>
<organism evidence="2 3">
    <name type="scientific">Grifola frondosa</name>
    <name type="common">Maitake</name>
    <name type="synonym">Polyporus frondosus</name>
    <dbReference type="NCBI Taxonomy" id="5627"/>
    <lineage>
        <taxon>Eukaryota</taxon>
        <taxon>Fungi</taxon>
        <taxon>Dikarya</taxon>
        <taxon>Basidiomycota</taxon>
        <taxon>Agaricomycotina</taxon>
        <taxon>Agaricomycetes</taxon>
        <taxon>Polyporales</taxon>
        <taxon>Grifolaceae</taxon>
        <taxon>Grifola</taxon>
    </lineage>
</organism>
<feature type="transmembrane region" description="Helical" evidence="1">
    <location>
        <begin position="12"/>
        <end position="30"/>
    </location>
</feature>
<proteinExistence type="predicted"/>
<evidence type="ECO:0000256" key="1">
    <source>
        <dbReference type="SAM" id="Phobius"/>
    </source>
</evidence>